<keyword evidence="1" id="KW-1133">Transmembrane helix</keyword>
<dbReference type="Proteomes" id="UP000244450">
    <property type="component" value="Unassembled WGS sequence"/>
</dbReference>
<proteinExistence type="predicted"/>
<dbReference type="EMBL" id="QCYK01000003">
    <property type="protein sequence ID" value="PUZ22737.1"/>
    <property type="molecule type" value="Genomic_DNA"/>
</dbReference>
<dbReference type="InterPro" id="IPR021354">
    <property type="entry name" value="DUF2975"/>
</dbReference>
<comment type="caution">
    <text evidence="2">The sequence shown here is derived from an EMBL/GenBank/DDBJ whole genome shotgun (WGS) entry which is preliminary data.</text>
</comment>
<evidence type="ECO:0008006" key="4">
    <source>
        <dbReference type="Google" id="ProtNLM"/>
    </source>
</evidence>
<reference evidence="2 3" key="1">
    <citation type="submission" date="2018-04" db="EMBL/GenBank/DDBJ databases">
        <title>Chitinophaga fuyangensis sp. nov., isolated from soil in a chemical factory.</title>
        <authorList>
            <person name="Chen K."/>
        </authorList>
    </citation>
    <scope>NUCLEOTIDE SEQUENCE [LARGE SCALE GENOMIC DNA]</scope>
    <source>
        <strain evidence="2 3">LY-1</strain>
    </source>
</reference>
<accession>A0A2T7BCD3</accession>
<organism evidence="2 3">
    <name type="scientific">Chitinophaga parva</name>
    <dbReference type="NCBI Taxonomy" id="2169414"/>
    <lineage>
        <taxon>Bacteria</taxon>
        <taxon>Pseudomonadati</taxon>
        <taxon>Bacteroidota</taxon>
        <taxon>Chitinophagia</taxon>
        <taxon>Chitinophagales</taxon>
        <taxon>Chitinophagaceae</taxon>
        <taxon>Chitinophaga</taxon>
    </lineage>
</organism>
<evidence type="ECO:0000313" key="3">
    <source>
        <dbReference type="Proteomes" id="UP000244450"/>
    </source>
</evidence>
<feature type="transmembrane region" description="Helical" evidence="1">
    <location>
        <begin position="144"/>
        <end position="165"/>
    </location>
</feature>
<dbReference type="AlphaFoldDB" id="A0A2T7BCD3"/>
<keyword evidence="1" id="KW-0472">Membrane</keyword>
<feature type="transmembrane region" description="Helical" evidence="1">
    <location>
        <begin position="185"/>
        <end position="204"/>
    </location>
</feature>
<gene>
    <name evidence="2" type="ORF">DCC81_20105</name>
</gene>
<feature type="transmembrane region" description="Helical" evidence="1">
    <location>
        <begin position="101"/>
        <end position="123"/>
    </location>
</feature>
<dbReference type="Pfam" id="PF11188">
    <property type="entry name" value="DUF2975"/>
    <property type="match status" value="1"/>
</dbReference>
<evidence type="ECO:0000256" key="1">
    <source>
        <dbReference type="SAM" id="Phobius"/>
    </source>
</evidence>
<sequence length="218" mass="23839">MRSKRLFSVVGTGVRLCLNASVVLAVLAVAFFIYTLSTEKGDPRAGGVPDGLSVSAPVQLFGQAAARHQPDTISMPAGARVAIREQPGAHYRLSAFYFSPLGMLILLFSCAKGMAVIYGLWLLRQVFRKVSEDEPFPGQVGRRIRNIALVFIGVDVLKIVYYALFQHFCNGMFPAGRGIRVSLEIEVGSGIIMGLLLLCLAVLFRRGEEIYSEQQLTV</sequence>
<keyword evidence="1" id="KW-0812">Transmembrane</keyword>
<name>A0A2T7BCD3_9BACT</name>
<feature type="transmembrane region" description="Helical" evidence="1">
    <location>
        <begin position="12"/>
        <end position="34"/>
    </location>
</feature>
<dbReference type="OrthoDB" id="663192at2"/>
<evidence type="ECO:0000313" key="2">
    <source>
        <dbReference type="EMBL" id="PUZ22737.1"/>
    </source>
</evidence>
<keyword evidence="3" id="KW-1185">Reference proteome</keyword>
<dbReference type="RefSeq" id="WP_108688482.1">
    <property type="nucleotide sequence ID" value="NZ_QCYK01000003.1"/>
</dbReference>
<protein>
    <recommendedName>
        <fullName evidence="4">DUF2975 domain-containing protein</fullName>
    </recommendedName>
</protein>